<dbReference type="InterPro" id="IPR007981">
    <property type="entry name" value="Peptidase_A5"/>
</dbReference>
<dbReference type="AlphaFoldDB" id="A0A6A9QKR7"/>
<gene>
    <name evidence="2" type="ORF">GC250_10480</name>
</gene>
<sequence>MIKAVSIMTLLLIPLLLTTGYSYDPRYIIVESPEVVSLSFASNDSGYGCLVLGNHTLLRMKPNSSSLILLNKGNYTFLSNDSKYNLSYKEFKPSGALFDIPPKHEIIQQLLPYSKGSPFNFTIRIVGNSTFSSYLYNYSLLISISHNRTWVQNQTHLNPGNYEVIVQNLNNYSEEVCVSYSISPFYVNPYIFTSSSMPIGLASYGILNQSGNVTTYEINTTSLLGYLNITYVSALNQSQRLVDPSSVSFQLNGVVIKDDQDYFVQDVLVLYTENESYYLSADVFNLTNGEDQLIYTNSTNVRQYVLPLESYIIMNVSQEGDDSMLKFGFINLTSGKFIWFSNYDLGNGKGFFSVNGNKYTPGNMTNPGVFYDAELVIGGGGDGETTTMTKYSGWIALLYLNGSRYSAFPSYYSFGEDTKEAVSNIYVVYLGYGEAYTYEGEAHLTYLHPKGVSFPLPNLFHVEKLNVTSFPETSTLVRGDINVREALAIVAILAISLSLLVYLWRRK</sequence>
<dbReference type="Proteomes" id="UP000470772">
    <property type="component" value="Unassembled WGS sequence"/>
</dbReference>
<evidence type="ECO:0000313" key="3">
    <source>
        <dbReference type="Proteomes" id="UP000470772"/>
    </source>
</evidence>
<dbReference type="RefSeq" id="WP_156017556.1">
    <property type="nucleotide sequence ID" value="NZ_WGGD01000005.1"/>
</dbReference>
<evidence type="ECO:0000256" key="1">
    <source>
        <dbReference type="SAM" id="Phobius"/>
    </source>
</evidence>
<name>A0A6A9QKR7_SULME</name>
<comment type="caution">
    <text evidence="2">The sequence shown here is derived from an EMBL/GenBank/DDBJ whole genome shotgun (WGS) entry which is preliminary data.</text>
</comment>
<feature type="transmembrane region" description="Helical" evidence="1">
    <location>
        <begin position="486"/>
        <end position="504"/>
    </location>
</feature>
<dbReference type="EMBL" id="WGGD01000005">
    <property type="protein sequence ID" value="MUN29847.1"/>
    <property type="molecule type" value="Genomic_DNA"/>
</dbReference>
<proteinExistence type="predicted"/>
<organism evidence="2 3">
    <name type="scientific">Sulfuracidifex metallicus DSM 6482 = JCM 9184</name>
    <dbReference type="NCBI Taxonomy" id="523847"/>
    <lineage>
        <taxon>Archaea</taxon>
        <taxon>Thermoproteota</taxon>
        <taxon>Thermoprotei</taxon>
        <taxon>Sulfolobales</taxon>
        <taxon>Sulfolobaceae</taxon>
        <taxon>Sulfuracidifex</taxon>
    </lineage>
</organism>
<evidence type="ECO:0008006" key="4">
    <source>
        <dbReference type="Google" id="ProtNLM"/>
    </source>
</evidence>
<keyword evidence="1" id="KW-0812">Transmembrane</keyword>
<keyword evidence="1" id="KW-1133">Transmembrane helix</keyword>
<dbReference type="Pfam" id="PF05317">
    <property type="entry name" value="Thermopsin"/>
    <property type="match status" value="1"/>
</dbReference>
<keyword evidence="3" id="KW-1185">Reference proteome</keyword>
<accession>A0A6A9QKR7</accession>
<reference evidence="2 3" key="1">
    <citation type="submission" date="2019-10" db="EMBL/GenBank/DDBJ databases">
        <title>Sequencing and Assembly of Multiple Reported Metal-Biooxidizing Members of the Extremely Thermoacidophilic Archaeal Family Sulfolobaceae.</title>
        <authorList>
            <person name="Counts J.A."/>
            <person name="Kelly R.M."/>
        </authorList>
    </citation>
    <scope>NUCLEOTIDE SEQUENCE [LARGE SCALE GENOMIC DNA]</scope>
    <source>
        <strain evidence="2 3">DSM 6482</strain>
    </source>
</reference>
<keyword evidence="1" id="KW-0472">Membrane</keyword>
<evidence type="ECO:0000313" key="2">
    <source>
        <dbReference type="EMBL" id="MUN29847.1"/>
    </source>
</evidence>
<protein>
    <recommendedName>
        <fullName evidence="4">Thermopsin</fullName>
    </recommendedName>
</protein>